<dbReference type="InterPro" id="IPR011989">
    <property type="entry name" value="ARM-like"/>
</dbReference>
<evidence type="ECO:0000256" key="1">
    <source>
        <dbReference type="ARBA" id="ARBA00004161"/>
    </source>
</evidence>
<dbReference type="OrthoDB" id="629492at2759"/>
<dbReference type="Gene3D" id="1.25.10.10">
    <property type="entry name" value="Leucine-rich Repeat Variant"/>
    <property type="match status" value="2"/>
</dbReference>
<feature type="repeat" description="TPR" evidence="5">
    <location>
        <begin position="159"/>
        <end position="192"/>
    </location>
</feature>
<evidence type="ECO:0000256" key="4">
    <source>
        <dbReference type="ARBA" id="ARBA00022803"/>
    </source>
</evidence>
<comment type="subcellular location">
    <subcellularLocation>
        <location evidence="1">Cytoplasm</location>
        <location evidence="1">Myofibril</location>
        <location evidence="1">Sarcomere</location>
        <location evidence="1">A band</location>
    </subcellularLocation>
    <subcellularLocation>
        <location evidence="2">Cytoplasm</location>
        <location evidence="2">Myofibril</location>
        <location evidence="2">Sarcomere</location>
        <location evidence="2">Z line</location>
    </subcellularLocation>
</comment>
<gene>
    <name evidence="7" type="ORF">BDK51DRAFT_38017</name>
</gene>
<evidence type="ECO:0000313" key="7">
    <source>
        <dbReference type="EMBL" id="RKO93380.1"/>
    </source>
</evidence>
<proteinExistence type="predicted"/>
<feature type="region of interest" description="Disordered" evidence="6">
    <location>
        <begin position="39"/>
        <end position="156"/>
    </location>
</feature>
<sequence length="873" mass="96342">MDDIDEFERFVEDYTSKLDDILNGKVDDNDRAWAQVQIDTLQNRGVTPAPPEKRPSTPRPQETRAPPAKSLTGPVRLPKLQLSQSTLPEPERTAPPTANEPKPCVGIDYSKWDKLTDAEDEPPAYRDAPATAKKPMPAGKDVRAPAAPRTWSEKARAAAESFREQGNMHFKRGEMLEAVSAYTRAIDALADPTTVLGPLPEKIPSAHDDPLEALDRLFPEQPRGDARLHTNRALALIKLEEWVSAIEDCNAAIELEHDVAQSRWVVKALWRRAEALRGLGKYDEAREDAWVVREIVEEWECADATMRRTMVNPGIALEDVERTLEGIARDHADSEAEQALVDGLHEDESVEFISQVVDELVSEIRDHGGRIGFGEERIATDSLLLRASVLVKLLQTQPEISDVFRITGSFAHLVSRDAMTPHSVRLVLPVLLEACRFSTANRREMVRHVEPVVTTLLATVRPDTELVEAAAELLDVCAVDPTFANALRRTKSGGPALGGLILAHLRGPNAGVASTPRIVEKLLSLLVRILDSERTGTDHGRRMLLDDWGIATDALVAAAGVHIGSDHAGVVRASCACLHWLARSTHPRASHAIDAHFDSSADALLSSLERLGPSRGKAPAASPLARDHRDEDDDDEVSNSPYPDLRYDLAEMALILLGTLHNMLPRLEHPITAVLERHNVVPRLVRLMRDAPRVRFIAVGTLAKLLKLHSGLVITALDGWWDDIPMRELLVGDDERERRSALQILSTWLVHDGGRHVAEWRAEGGFEVLVDVLRRLAGPASNEEDAVGREREIGNLALCLSECARKEDHAQTLVESNTVEPLVLLLRAATLVDEQKNLAIACARLCQIPTAREQVRELKGLELMYSLGSKIIA</sequence>
<protein>
    <recommendedName>
        <fullName evidence="3">Protein unc-45 homolog B</fullName>
    </recommendedName>
</protein>
<evidence type="ECO:0000256" key="2">
    <source>
        <dbReference type="ARBA" id="ARBA00004216"/>
    </source>
</evidence>
<dbReference type="InterPro" id="IPR011990">
    <property type="entry name" value="TPR-like_helical_dom_sf"/>
</dbReference>
<name>A0A4P9WQ92_9FUNG</name>
<dbReference type="PANTHER" id="PTHR46423">
    <property type="entry name" value="RNA POLYMERASE II-ASSOCIATED PROTEIN 3"/>
    <property type="match status" value="1"/>
</dbReference>
<dbReference type="InterPro" id="IPR051966">
    <property type="entry name" value="RPAP3"/>
</dbReference>
<keyword evidence="8" id="KW-1185">Reference proteome</keyword>
<evidence type="ECO:0000313" key="8">
    <source>
        <dbReference type="Proteomes" id="UP000269721"/>
    </source>
</evidence>
<evidence type="ECO:0000256" key="6">
    <source>
        <dbReference type="SAM" id="MobiDB-lite"/>
    </source>
</evidence>
<dbReference type="SMART" id="SM00028">
    <property type="entry name" value="TPR"/>
    <property type="match status" value="3"/>
</dbReference>
<dbReference type="SUPFAM" id="SSF48452">
    <property type="entry name" value="TPR-like"/>
    <property type="match status" value="1"/>
</dbReference>
<accession>A0A4P9WQ92</accession>
<evidence type="ECO:0000256" key="5">
    <source>
        <dbReference type="PROSITE-ProRule" id="PRU00339"/>
    </source>
</evidence>
<feature type="region of interest" description="Disordered" evidence="6">
    <location>
        <begin position="612"/>
        <end position="641"/>
    </location>
</feature>
<dbReference type="GO" id="GO:0101031">
    <property type="term" value="C:protein folding chaperone complex"/>
    <property type="evidence" value="ECO:0007669"/>
    <property type="project" value="TreeGrafter"/>
</dbReference>
<dbReference type="EMBL" id="KZ994264">
    <property type="protein sequence ID" value="RKO93380.1"/>
    <property type="molecule type" value="Genomic_DNA"/>
</dbReference>
<dbReference type="InterPro" id="IPR000225">
    <property type="entry name" value="Armadillo"/>
</dbReference>
<dbReference type="Gene3D" id="1.25.40.10">
    <property type="entry name" value="Tetratricopeptide repeat domain"/>
    <property type="match status" value="1"/>
</dbReference>
<dbReference type="PROSITE" id="PS50005">
    <property type="entry name" value="TPR"/>
    <property type="match status" value="1"/>
</dbReference>
<dbReference type="SMART" id="SM00185">
    <property type="entry name" value="ARM"/>
    <property type="match status" value="3"/>
</dbReference>
<dbReference type="SUPFAM" id="SSF48371">
    <property type="entry name" value="ARM repeat"/>
    <property type="match status" value="1"/>
</dbReference>
<dbReference type="InterPro" id="IPR016024">
    <property type="entry name" value="ARM-type_fold"/>
</dbReference>
<keyword evidence="4 5" id="KW-0802">TPR repeat</keyword>
<dbReference type="PANTHER" id="PTHR46423:SF1">
    <property type="entry name" value="RNA POLYMERASE II-ASSOCIATED PROTEIN 3"/>
    <property type="match status" value="1"/>
</dbReference>
<evidence type="ECO:0000256" key="3">
    <source>
        <dbReference type="ARBA" id="ARBA00020768"/>
    </source>
</evidence>
<dbReference type="AlphaFoldDB" id="A0A4P9WQ92"/>
<organism evidence="7 8">
    <name type="scientific">Blyttiomyces helicus</name>
    <dbReference type="NCBI Taxonomy" id="388810"/>
    <lineage>
        <taxon>Eukaryota</taxon>
        <taxon>Fungi</taxon>
        <taxon>Fungi incertae sedis</taxon>
        <taxon>Chytridiomycota</taxon>
        <taxon>Chytridiomycota incertae sedis</taxon>
        <taxon>Chytridiomycetes</taxon>
        <taxon>Chytridiomycetes incertae sedis</taxon>
        <taxon>Blyttiomyces</taxon>
    </lineage>
</organism>
<dbReference type="InterPro" id="IPR019734">
    <property type="entry name" value="TPR_rpt"/>
</dbReference>
<reference evidence="8" key="1">
    <citation type="journal article" date="2018" name="Nat. Microbiol.">
        <title>Leveraging single-cell genomics to expand the fungal tree of life.</title>
        <authorList>
            <person name="Ahrendt S.R."/>
            <person name="Quandt C.A."/>
            <person name="Ciobanu D."/>
            <person name="Clum A."/>
            <person name="Salamov A."/>
            <person name="Andreopoulos B."/>
            <person name="Cheng J.F."/>
            <person name="Woyke T."/>
            <person name="Pelin A."/>
            <person name="Henrissat B."/>
            <person name="Reynolds N.K."/>
            <person name="Benny G.L."/>
            <person name="Smith M.E."/>
            <person name="James T.Y."/>
            <person name="Grigoriev I.V."/>
        </authorList>
    </citation>
    <scope>NUCLEOTIDE SEQUENCE [LARGE SCALE GENOMIC DNA]</scope>
</reference>
<dbReference type="Proteomes" id="UP000269721">
    <property type="component" value="Unassembled WGS sequence"/>
</dbReference>